<dbReference type="Proteomes" id="UP001328107">
    <property type="component" value="Unassembled WGS sequence"/>
</dbReference>
<evidence type="ECO:0000313" key="3">
    <source>
        <dbReference type="Proteomes" id="UP001328107"/>
    </source>
</evidence>
<reference evidence="3" key="1">
    <citation type="submission" date="2022-10" db="EMBL/GenBank/DDBJ databases">
        <title>Genome assembly of Pristionchus species.</title>
        <authorList>
            <person name="Yoshida K."/>
            <person name="Sommer R.J."/>
        </authorList>
    </citation>
    <scope>NUCLEOTIDE SEQUENCE [LARGE SCALE GENOMIC DNA]</scope>
    <source>
        <strain evidence="2 3">RS5460</strain>
    </source>
</reference>
<dbReference type="EMBL" id="BTRK01000002">
    <property type="protein sequence ID" value="GMR34967.1"/>
    <property type="molecule type" value="Genomic_DNA"/>
</dbReference>
<protein>
    <recommendedName>
        <fullName evidence="4">Protein kinase</fullName>
    </recommendedName>
</protein>
<comment type="caution">
    <text evidence="1">The sequence shown here is derived from an EMBL/GenBank/DDBJ whole genome shotgun (WGS) entry which is preliminary data.</text>
</comment>
<name>A0AAN5C9N3_9BILA</name>
<evidence type="ECO:0000313" key="1">
    <source>
        <dbReference type="EMBL" id="GMR34967.1"/>
    </source>
</evidence>
<sequence length="126" mass="14700">GVKRMMRKIMPDEKRKFLAHYSRTFERLDFVQVLKSAILPERCICENDILDSEDYSRSFIDRTLQLNPERRISALTALCHPFLQARNPRGQTLPSSKPEDLIELGQHIRRKETVRKRFCATPGSGK</sequence>
<accession>A0AAN5C9N3</accession>
<evidence type="ECO:0008006" key="4">
    <source>
        <dbReference type="Google" id="ProtNLM"/>
    </source>
</evidence>
<organism evidence="1 3">
    <name type="scientific">Pristionchus mayeri</name>
    <dbReference type="NCBI Taxonomy" id="1317129"/>
    <lineage>
        <taxon>Eukaryota</taxon>
        <taxon>Metazoa</taxon>
        <taxon>Ecdysozoa</taxon>
        <taxon>Nematoda</taxon>
        <taxon>Chromadorea</taxon>
        <taxon>Rhabditida</taxon>
        <taxon>Rhabditina</taxon>
        <taxon>Diplogasteromorpha</taxon>
        <taxon>Diplogasteroidea</taxon>
        <taxon>Neodiplogasteridae</taxon>
        <taxon>Pristionchus</taxon>
    </lineage>
</organism>
<dbReference type="AlphaFoldDB" id="A0AAN5C9N3"/>
<gene>
    <name evidence="1" type="ORF">PMAYCL1PPCAC_05162</name>
    <name evidence="2" type="ORF">PMAYCL1PPCAC_05164</name>
</gene>
<feature type="non-terminal residue" evidence="1">
    <location>
        <position position="1"/>
    </location>
</feature>
<dbReference type="SUPFAM" id="SSF56112">
    <property type="entry name" value="Protein kinase-like (PK-like)"/>
    <property type="match status" value="1"/>
</dbReference>
<reference evidence="1" key="2">
    <citation type="submission" date="2023-06" db="EMBL/GenBank/DDBJ databases">
        <title>Genome assembly of Pristionchus species.</title>
        <authorList>
            <person name="Yoshida K."/>
            <person name="Sommer R.J."/>
        </authorList>
    </citation>
    <scope>NUCLEOTIDE SEQUENCE</scope>
    <source>
        <strain evidence="1">RS5460</strain>
    </source>
</reference>
<keyword evidence="3" id="KW-1185">Reference proteome</keyword>
<dbReference type="InterPro" id="IPR011009">
    <property type="entry name" value="Kinase-like_dom_sf"/>
</dbReference>
<dbReference type="Gene3D" id="1.10.510.10">
    <property type="entry name" value="Transferase(Phosphotransferase) domain 1"/>
    <property type="match status" value="1"/>
</dbReference>
<evidence type="ECO:0000313" key="2">
    <source>
        <dbReference type="EMBL" id="GMR34969.1"/>
    </source>
</evidence>
<dbReference type="EMBL" id="BTRK01000002">
    <property type="protein sequence ID" value="GMR34969.1"/>
    <property type="molecule type" value="Genomic_DNA"/>
</dbReference>
<proteinExistence type="predicted"/>